<sequence>MVVSPIDDSTENVDNDTVYMIYTGTNPKEEADLGTDMKLALSSVFNNQIKSNPKDVKLYNVSFDDKIVSPLSHLFYF</sequence>
<dbReference type="AlphaFoldDB" id="A0A9X4L9S8"/>
<organism evidence="1 2">
    <name type="scientific">Staphylococcus equorum</name>
    <dbReference type="NCBI Taxonomy" id="246432"/>
    <lineage>
        <taxon>Bacteria</taxon>
        <taxon>Bacillati</taxon>
        <taxon>Bacillota</taxon>
        <taxon>Bacilli</taxon>
        <taxon>Bacillales</taxon>
        <taxon>Staphylococcaceae</taxon>
        <taxon>Staphylococcus</taxon>
    </lineage>
</organism>
<dbReference type="EMBL" id="JAMBPX010000004">
    <property type="protein sequence ID" value="MDG0859294.1"/>
    <property type="molecule type" value="Genomic_DNA"/>
</dbReference>
<protein>
    <submittedName>
        <fullName evidence="1">Uncharacterized protein</fullName>
    </submittedName>
</protein>
<evidence type="ECO:0000313" key="2">
    <source>
        <dbReference type="Proteomes" id="UP001152302"/>
    </source>
</evidence>
<dbReference type="Proteomes" id="UP001152302">
    <property type="component" value="Unassembled WGS sequence"/>
</dbReference>
<proteinExistence type="predicted"/>
<gene>
    <name evidence="1" type="ORF">M4L21_08155</name>
</gene>
<name>A0A9X4L9S8_9STAP</name>
<comment type="caution">
    <text evidence="1">The sequence shown here is derived from an EMBL/GenBank/DDBJ whole genome shotgun (WGS) entry which is preliminary data.</text>
</comment>
<reference evidence="1" key="1">
    <citation type="submission" date="2022-05" db="EMBL/GenBank/DDBJ databases">
        <title>Comparative genomics of Staphylococcus equorum isolates.</title>
        <authorList>
            <person name="Luelf R.H."/>
        </authorList>
    </citation>
    <scope>NUCLEOTIDE SEQUENCE</scope>
    <source>
        <strain evidence="1">TMW 2.2343</strain>
    </source>
</reference>
<accession>A0A9X4L9S8</accession>
<evidence type="ECO:0000313" key="1">
    <source>
        <dbReference type="EMBL" id="MDG0859294.1"/>
    </source>
</evidence>
<dbReference type="RefSeq" id="WP_002474248.1">
    <property type="nucleotide sequence ID" value="NZ_JAMBPX010000004.1"/>
</dbReference>